<name>A0A226EP09_FOLCA</name>
<proteinExistence type="inferred from homology"/>
<reference evidence="4 5" key="1">
    <citation type="submission" date="2015-12" db="EMBL/GenBank/DDBJ databases">
        <title>The genome of Folsomia candida.</title>
        <authorList>
            <person name="Faddeeva A."/>
            <person name="Derks M.F."/>
            <person name="Anvar Y."/>
            <person name="Smit S."/>
            <person name="Van Straalen N."/>
            <person name="Roelofs D."/>
        </authorList>
    </citation>
    <scope>NUCLEOTIDE SEQUENCE [LARGE SCALE GENOMIC DNA]</scope>
    <source>
        <strain evidence="4 5">VU population</strain>
        <tissue evidence="4">Whole body</tissue>
    </source>
</reference>
<keyword evidence="5" id="KW-1185">Reference proteome</keyword>
<dbReference type="Pfam" id="PF03803">
    <property type="entry name" value="Scramblase"/>
    <property type="match status" value="1"/>
</dbReference>
<evidence type="ECO:0000256" key="2">
    <source>
        <dbReference type="RuleBase" id="RU363116"/>
    </source>
</evidence>
<evidence type="ECO:0000256" key="1">
    <source>
        <dbReference type="ARBA" id="ARBA00005350"/>
    </source>
</evidence>
<keyword evidence="2" id="KW-0106">Calcium</keyword>
<dbReference type="STRING" id="158441.A0A226EP09"/>
<evidence type="ECO:0000313" key="5">
    <source>
        <dbReference type="Proteomes" id="UP000198287"/>
    </source>
</evidence>
<organism evidence="4 5">
    <name type="scientific">Folsomia candida</name>
    <name type="common">Springtail</name>
    <dbReference type="NCBI Taxonomy" id="158441"/>
    <lineage>
        <taxon>Eukaryota</taxon>
        <taxon>Metazoa</taxon>
        <taxon>Ecdysozoa</taxon>
        <taxon>Arthropoda</taxon>
        <taxon>Hexapoda</taxon>
        <taxon>Collembola</taxon>
        <taxon>Entomobryomorpha</taxon>
        <taxon>Isotomoidea</taxon>
        <taxon>Isotomidae</taxon>
        <taxon>Proisotominae</taxon>
        <taxon>Folsomia</taxon>
    </lineage>
</organism>
<dbReference type="OrthoDB" id="191150at2759"/>
<evidence type="ECO:0000256" key="3">
    <source>
        <dbReference type="SAM" id="MobiDB-lite"/>
    </source>
</evidence>
<gene>
    <name evidence="4" type="ORF">Fcan01_05230</name>
</gene>
<comment type="cofactor">
    <cofactor evidence="2">
        <name>Ca(2+)</name>
        <dbReference type="ChEBI" id="CHEBI:29108"/>
    </cofactor>
</comment>
<keyword evidence="2" id="KW-0449">Lipoprotein</keyword>
<keyword evidence="2" id="KW-0564">Palmitate</keyword>
<dbReference type="AlphaFoldDB" id="A0A226EP09"/>
<dbReference type="OMA" id="DATHYYE"/>
<dbReference type="Proteomes" id="UP000198287">
    <property type="component" value="Unassembled WGS sequence"/>
</dbReference>
<comment type="caution">
    <text evidence="4">The sequence shown here is derived from an EMBL/GenBank/DDBJ whole genome shotgun (WGS) entry which is preliminary data.</text>
</comment>
<protein>
    <recommendedName>
        <fullName evidence="2">Phospholipid scramblase</fullName>
    </recommendedName>
</protein>
<dbReference type="InterPro" id="IPR005552">
    <property type="entry name" value="Scramblase"/>
</dbReference>
<dbReference type="PANTHER" id="PTHR23248">
    <property type="entry name" value="PHOSPHOLIPID SCRAMBLASE-RELATED"/>
    <property type="match status" value="1"/>
</dbReference>
<dbReference type="GO" id="GO:0017128">
    <property type="term" value="F:phospholipid scramblase activity"/>
    <property type="evidence" value="ECO:0007669"/>
    <property type="project" value="InterPro"/>
</dbReference>
<sequence length="257" mass="29673">MSSDATHYYEGLQQDSDLSDRPVPPAEPQTSTTQELGYLNQVSEISIRQLPDVREMTRGTEEPNQYVIVEKSTGELLYKVIEDHAVCMQQICCSNRTFTLRLVDKFNREIIKIIRPHISCNWCCGLTDFYDKVEVWVRNFKSMRFDWRKFGYVKKFWCPLLPLFRVYEGEAGDSQFAITGPVVTAGASTFTIKKSWTSTEPLGIIRKEWAGLCREFTSEYDVFSLKFPPDIDEKMKVILIGALFLIDYKFYEGAACL</sequence>
<accession>A0A226EP09</accession>
<dbReference type="GO" id="GO:0005886">
    <property type="term" value="C:plasma membrane"/>
    <property type="evidence" value="ECO:0007669"/>
    <property type="project" value="TreeGrafter"/>
</dbReference>
<comment type="function">
    <text evidence="2">May mediate accelerated ATP-independent bidirectional transbilayer migration of phospholipids upon binding calcium ions that results in a loss of phospholipid asymmetry in the plasma membrane.</text>
</comment>
<dbReference type="PANTHER" id="PTHR23248:SF9">
    <property type="entry name" value="PHOSPHOLIPID SCRAMBLASE"/>
    <property type="match status" value="1"/>
</dbReference>
<comment type="similarity">
    <text evidence="1 2">Belongs to the phospholipid scramblase family.</text>
</comment>
<evidence type="ECO:0000313" key="4">
    <source>
        <dbReference type="EMBL" id="OXA58948.1"/>
    </source>
</evidence>
<feature type="region of interest" description="Disordered" evidence="3">
    <location>
        <begin position="1"/>
        <end position="33"/>
    </location>
</feature>
<dbReference type="EMBL" id="LNIX01000002">
    <property type="protein sequence ID" value="OXA58948.1"/>
    <property type="molecule type" value="Genomic_DNA"/>
</dbReference>